<gene>
    <name evidence="3" type="ORF">J2S63_003209</name>
</gene>
<evidence type="ECO:0000256" key="1">
    <source>
        <dbReference type="SAM" id="MobiDB-lite"/>
    </source>
</evidence>
<reference evidence="3 4" key="1">
    <citation type="submission" date="2023-07" db="EMBL/GenBank/DDBJ databases">
        <title>Sequencing the genomes of 1000 actinobacteria strains.</title>
        <authorList>
            <person name="Klenk H.-P."/>
        </authorList>
    </citation>
    <scope>NUCLEOTIDE SEQUENCE [LARGE SCALE GENOMIC DNA]</scope>
    <source>
        <strain evidence="3 4">DSM 19426</strain>
    </source>
</reference>
<feature type="domain" description="Thioredoxin" evidence="2">
    <location>
        <begin position="41"/>
        <end position="139"/>
    </location>
</feature>
<sequence length="309" mass="32485">MTMPFSRPGAIDLSALKQPAPRPSAPAGGPGGTGGSFSVDTDEQNFQTLLEASMTAPVVLVVHSASRMPASVQLADDLSTLAEELDGAIAVGRVDADRQPSIVQAMQVQSIPFAAMVLQGRLAPLLQDAPPLAELRPMMQQLVQQLASQGMSGRHQPFGAAAPAADEGEEPAGDPRYAAAEDALMAGDLDTAVAEYERLLSESPADAEAQVGLSRARLMQRTAGADLAAAREAAAARPDDVEAQVLVADLDLLGGHVEDAFRRLLDVVRRTSGDERSAARLHLLELFAVVGNEDPRTLRARRDLASALF</sequence>
<dbReference type="SUPFAM" id="SSF52833">
    <property type="entry name" value="Thioredoxin-like"/>
    <property type="match status" value="1"/>
</dbReference>
<dbReference type="RefSeq" id="WP_310304300.1">
    <property type="nucleotide sequence ID" value="NZ_BAAAPS010000003.1"/>
</dbReference>
<dbReference type="Gene3D" id="1.25.40.10">
    <property type="entry name" value="Tetratricopeptide repeat domain"/>
    <property type="match status" value="1"/>
</dbReference>
<name>A0ABU2BZ28_9ACTN</name>
<dbReference type="Gene3D" id="3.40.30.10">
    <property type="entry name" value="Glutaredoxin"/>
    <property type="match status" value="1"/>
</dbReference>
<proteinExistence type="predicted"/>
<dbReference type="Pfam" id="PF00085">
    <property type="entry name" value="Thioredoxin"/>
    <property type="match status" value="1"/>
</dbReference>
<organism evidence="3 4">
    <name type="scientific">Nocardioides marmoribigeumensis</name>
    <dbReference type="NCBI Taxonomy" id="433649"/>
    <lineage>
        <taxon>Bacteria</taxon>
        <taxon>Bacillati</taxon>
        <taxon>Actinomycetota</taxon>
        <taxon>Actinomycetes</taxon>
        <taxon>Propionibacteriales</taxon>
        <taxon>Nocardioidaceae</taxon>
        <taxon>Nocardioides</taxon>
    </lineage>
</organism>
<accession>A0ABU2BZ28</accession>
<feature type="region of interest" description="Disordered" evidence="1">
    <location>
        <begin position="1"/>
        <end position="39"/>
    </location>
</feature>
<protein>
    <submittedName>
        <fullName evidence="3">Thioredoxin</fullName>
    </submittedName>
</protein>
<keyword evidence="4" id="KW-1185">Reference proteome</keyword>
<feature type="region of interest" description="Disordered" evidence="1">
    <location>
        <begin position="149"/>
        <end position="174"/>
    </location>
</feature>
<dbReference type="InterPro" id="IPR013766">
    <property type="entry name" value="Thioredoxin_domain"/>
</dbReference>
<evidence type="ECO:0000313" key="3">
    <source>
        <dbReference type="EMBL" id="MDR7363656.1"/>
    </source>
</evidence>
<dbReference type="Proteomes" id="UP001183648">
    <property type="component" value="Unassembled WGS sequence"/>
</dbReference>
<comment type="caution">
    <text evidence="3">The sequence shown here is derived from an EMBL/GenBank/DDBJ whole genome shotgun (WGS) entry which is preliminary data.</text>
</comment>
<dbReference type="SUPFAM" id="SSF48452">
    <property type="entry name" value="TPR-like"/>
    <property type="match status" value="1"/>
</dbReference>
<dbReference type="Pfam" id="PF14561">
    <property type="entry name" value="TPR_20"/>
    <property type="match status" value="1"/>
</dbReference>
<evidence type="ECO:0000259" key="2">
    <source>
        <dbReference type="Pfam" id="PF00085"/>
    </source>
</evidence>
<evidence type="ECO:0000313" key="4">
    <source>
        <dbReference type="Proteomes" id="UP001183648"/>
    </source>
</evidence>
<dbReference type="InterPro" id="IPR036249">
    <property type="entry name" value="Thioredoxin-like_sf"/>
</dbReference>
<dbReference type="EMBL" id="JAVDYG010000001">
    <property type="protein sequence ID" value="MDR7363656.1"/>
    <property type="molecule type" value="Genomic_DNA"/>
</dbReference>
<dbReference type="InterPro" id="IPR011990">
    <property type="entry name" value="TPR-like_helical_dom_sf"/>
</dbReference>